<protein>
    <submittedName>
        <fullName evidence="2">VOC family protein</fullName>
    </submittedName>
</protein>
<reference evidence="2" key="1">
    <citation type="submission" date="2022-08" db="EMBL/GenBank/DDBJ databases">
        <authorList>
            <person name="Deng Y."/>
            <person name="Han X.-F."/>
            <person name="Zhang Y.-Q."/>
        </authorList>
    </citation>
    <scope>NUCLEOTIDE SEQUENCE</scope>
    <source>
        <strain evidence="2">CPCC 205716</strain>
    </source>
</reference>
<evidence type="ECO:0000313" key="3">
    <source>
        <dbReference type="Proteomes" id="UP001165580"/>
    </source>
</evidence>
<name>A0ABT2GCS8_9MICO</name>
<dbReference type="PANTHER" id="PTHR33990">
    <property type="entry name" value="PROTEIN YJDN-RELATED"/>
    <property type="match status" value="1"/>
</dbReference>
<dbReference type="Pfam" id="PF00903">
    <property type="entry name" value="Glyoxalase"/>
    <property type="match status" value="1"/>
</dbReference>
<gene>
    <name evidence="2" type="ORF">NVV95_05595</name>
</gene>
<dbReference type="RefSeq" id="WP_259485552.1">
    <property type="nucleotide sequence ID" value="NZ_JANTEZ010000002.1"/>
</dbReference>
<organism evidence="2 3">
    <name type="scientific">Herbiconiux gentiana</name>
    <dbReference type="NCBI Taxonomy" id="2970912"/>
    <lineage>
        <taxon>Bacteria</taxon>
        <taxon>Bacillati</taxon>
        <taxon>Actinomycetota</taxon>
        <taxon>Actinomycetes</taxon>
        <taxon>Micrococcales</taxon>
        <taxon>Microbacteriaceae</taxon>
        <taxon>Herbiconiux</taxon>
    </lineage>
</organism>
<evidence type="ECO:0000313" key="2">
    <source>
        <dbReference type="EMBL" id="MCS5714022.1"/>
    </source>
</evidence>
<dbReference type="SUPFAM" id="SSF54593">
    <property type="entry name" value="Glyoxalase/Bleomycin resistance protein/Dihydroxybiphenyl dioxygenase"/>
    <property type="match status" value="1"/>
</dbReference>
<evidence type="ECO:0000259" key="1">
    <source>
        <dbReference type="Pfam" id="PF00903"/>
    </source>
</evidence>
<dbReference type="Gene3D" id="3.10.180.10">
    <property type="entry name" value="2,3-Dihydroxybiphenyl 1,2-Dioxygenase, domain 1"/>
    <property type="match status" value="1"/>
</dbReference>
<dbReference type="InterPro" id="IPR029068">
    <property type="entry name" value="Glyas_Bleomycin-R_OHBP_Dase"/>
</dbReference>
<dbReference type="CDD" id="cd06588">
    <property type="entry name" value="PhnB_like"/>
    <property type="match status" value="1"/>
</dbReference>
<sequence length="154" mass="16066">MTTLNPYINFRGQAREAAEFYQSVFGGELGVSSFGDFGMPVEPGEEHLVMHAQLSAPGGLVLMMSDTPSHMELTVGTNISVSLSGGPDDSDDLHGYFDKLAEGGTVTEPLVQAPWGDSFGMVRDRFGINWLVNIGGAGGAGDAADAASAPQQEG</sequence>
<feature type="domain" description="Glyoxalase/fosfomycin resistance/dioxygenase" evidence="1">
    <location>
        <begin position="10"/>
        <end position="130"/>
    </location>
</feature>
<accession>A0ABT2GCS8</accession>
<dbReference type="InterPro" id="IPR028973">
    <property type="entry name" value="PhnB-like"/>
</dbReference>
<keyword evidence="3" id="KW-1185">Reference proteome</keyword>
<proteinExistence type="predicted"/>
<dbReference type="EMBL" id="JANTEZ010000002">
    <property type="protein sequence ID" value="MCS5714022.1"/>
    <property type="molecule type" value="Genomic_DNA"/>
</dbReference>
<dbReference type="PANTHER" id="PTHR33990:SF1">
    <property type="entry name" value="PROTEIN YJDN"/>
    <property type="match status" value="1"/>
</dbReference>
<dbReference type="Proteomes" id="UP001165580">
    <property type="component" value="Unassembled WGS sequence"/>
</dbReference>
<comment type="caution">
    <text evidence="2">The sequence shown here is derived from an EMBL/GenBank/DDBJ whole genome shotgun (WGS) entry which is preliminary data.</text>
</comment>
<dbReference type="InterPro" id="IPR004360">
    <property type="entry name" value="Glyas_Fos-R_dOase_dom"/>
</dbReference>